<proteinExistence type="predicted"/>
<gene>
    <name evidence="1" type="ORF">SNEC2469_LOCUS9452</name>
</gene>
<comment type="caution">
    <text evidence="1">The sequence shown here is derived from an EMBL/GenBank/DDBJ whole genome shotgun (WGS) entry which is preliminary data.</text>
</comment>
<sequence length="204" mass="23082">MRARVDKLLAALMLTRNLAPGVKDFDLGSLRAGGATWMMQVTESPDVVRRRGRRVSNRVMKIYVQEVSALMYLPRWISDDPKRALLLKLLPPSWPDPSKQMQKYPEMPGSTVLSADGLAWRLLPMLMLDCPACQAGGDCRFLCRVGGAQPVLQLVTDVCLQLREVQQDIETFTLSQNENGNGYRVCTEEVMIRNEYLGYEELNF</sequence>
<name>A0A812PS81_9DINO</name>
<dbReference type="AlphaFoldDB" id="A0A812PS81"/>
<keyword evidence="2" id="KW-1185">Reference proteome</keyword>
<accession>A0A812PS81</accession>
<dbReference type="EMBL" id="CAJNJA010015293">
    <property type="protein sequence ID" value="CAE7359373.1"/>
    <property type="molecule type" value="Genomic_DNA"/>
</dbReference>
<organism evidence="1 2">
    <name type="scientific">Symbiodinium necroappetens</name>
    <dbReference type="NCBI Taxonomy" id="1628268"/>
    <lineage>
        <taxon>Eukaryota</taxon>
        <taxon>Sar</taxon>
        <taxon>Alveolata</taxon>
        <taxon>Dinophyceae</taxon>
        <taxon>Suessiales</taxon>
        <taxon>Symbiodiniaceae</taxon>
        <taxon>Symbiodinium</taxon>
    </lineage>
</organism>
<feature type="non-terminal residue" evidence="1">
    <location>
        <position position="204"/>
    </location>
</feature>
<evidence type="ECO:0000313" key="2">
    <source>
        <dbReference type="Proteomes" id="UP000601435"/>
    </source>
</evidence>
<protein>
    <submittedName>
        <fullName evidence="1">Uncharacterized protein</fullName>
    </submittedName>
</protein>
<reference evidence="1" key="1">
    <citation type="submission" date="2021-02" db="EMBL/GenBank/DDBJ databases">
        <authorList>
            <person name="Dougan E. K."/>
            <person name="Rhodes N."/>
            <person name="Thang M."/>
            <person name="Chan C."/>
        </authorList>
    </citation>
    <scope>NUCLEOTIDE SEQUENCE</scope>
</reference>
<evidence type="ECO:0000313" key="1">
    <source>
        <dbReference type="EMBL" id="CAE7359373.1"/>
    </source>
</evidence>
<dbReference type="Proteomes" id="UP000601435">
    <property type="component" value="Unassembled WGS sequence"/>
</dbReference>